<dbReference type="EMBL" id="FOUJ01000003">
    <property type="protein sequence ID" value="SFM55909.1"/>
    <property type="molecule type" value="Genomic_DNA"/>
</dbReference>
<dbReference type="STRING" id="487685.SAMN04488696_1593"/>
<evidence type="ECO:0000313" key="2">
    <source>
        <dbReference type="Proteomes" id="UP000198535"/>
    </source>
</evidence>
<dbReference type="Proteomes" id="UP000198535">
    <property type="component" value="Unassembled WGS sequence"/>
</dbReference>
<sequence length="62" mass="7483">MPELDTEQQKAFIEEMMLKNALKGASKKRLIRFLAEKYQWDQQRVQFKLKRAILAERYAQSH</sequence>
<evidence type="ECO:0000313" key="1">
    <source>
        <dbReference type="EMBL" id="SFM55909.1"/>
    </source>
</evidence>
<proteinExistence type="predicted"/>
<gene>
    <name evidence="1" type="ORF">SAMN04488696_1593</name>
</gene>
<name>A0A1I4RUW3_9EURY</name>
<dbReference type="AlphaFoldDB" id="A0A1I4RUW3"/>
<keyword evidence="2" id="KW-1185">Reference proteome</keyword>
<protein>
    <submittedName>
        <fullName evidence="1">Uncharacterized protein</fullName>
    </submittedName>
</protein>
<organism evidence="1 2">
    <name type="scientific">Methanolobus profundi</name>
    <dbReference type="NCBI Taxonomy" id="487685"/>
    <lineage>
        <taxon>Archaea</taxon>
        <taxon>Methanobacteriati</taxon>
        <taxon>Methanobacteriota</taxon>
        <taxon>Stenosarchaea group</taxon>
        <taxon>Methanomicrobia</taxon>
        <taxon>Methanosarcinales</taxon>
        <taxon>Methanosarcinaceae</taxon>
        <taxon>Methanolobus</taxon>
    </lineage>
</organism>
<dbReference type="OrthoDB" id="123854at2157"/>
<accession>A0A1I4RUW3</accession>
<reference evidence="2" key="1">
    <citation type="submission" date="2016-10" db="EMBL/GenBank/DDBJ databases">
        <authorList>
            <person name="Varghese N."/>
            <person name="Submissions S."/>
        </authorList>
    </citation>
    <scope>NUCLEOTIDE SEQUENCE [LARGE SCALE GENOMIC DNA]</scope>
    <source>
        <strain evidence="2">Mob M</strain>
    </source>
</reference>
<dbReference type="RefSeq" id="WP_091935826.1">
    <property type="nucleotide sequence ID" value="NZ_FOUJ01000003.1"/>
</dbReference>